<dbReference type="NCBIfam" id="NF004778">
    <property type="entry name" value="PRK06124.1"/>
    <property type="match status" value="1"/>
</dbReference>
<dbReference type="InterPro" id="IPR020904">
    <property type="entry name" value="Sc_DH/Rdtase_CS"/>
</dbReference>
<dbReference type="PANTHER" id="PTHR42760">
    <property type="entry name" value="SHORT-CHAIN DEHYDROGENASES/REDUCTASES FAMILY MEMBER"/>
    <property type="match status" value="1"/>
</dbReference>
<accession>A0ABV8NY75</accession>
<organism evidence="1 2">
    <name type="scientific">Candidimonas humi</name>
    <dbReference type="NCBI Taxonomy" id="683355"/>
    <lineage>
        <taxon>Bacteria</taxon>
        <taxon>Pseudomonadati</taxon>
        <taxon>Pseudomonadota</taxon>
        <taxon>Betaproteobacteria</taxon>
        <taxon>Burkholderiales</taxon>
        <taxon>Alcaligenaceae</taxon>
        <taxon>Candidimonas</taxon>
    </lineage>
</organism>
<comment type="caution">
    <text evidence="1">The sequence shown here is derived from an EMBL/GenBank/DDBJ whole genome shotgun (WGS) entry which is preliminary data.</text>
</comment>
<name>A0ABV8NY75_9BURK</name>
<keyword evidence="2" id="KW-1185">Reference proteome</keyword>
<dbReference type="PROSITE" id="PS00061">
    <property type="entry name" value="ADH_SHORT"/>
    <property type="match status" value="1"/>
</dbReference>
<sequence>MHKQAVPDSFSLQGRVALITGSSQGLGLEIARGYAAAGAKVIVHGRSSAKAAQVCEQLSAAGLDADWLAFDIADGAGRTQAFDAIQARHGRLDILVNNAGVRARSPLAELSEADIHRVVGTNLLAAIEMSRLAAALMRKRQYGRIINITSLQGRLARSGDFIYPITKQALEAMTRVAAVELGKDGILCNAIAPGTFATEFNRELTTKRENIETMQRRNPLRRWGEPSEIVGPAIFLASAAASYVNGHTIVLDGGYSASF</sequence>
<dbReference type="EMBL" id="JBHSBV010000003">
    <property type="protein sequence ID" value="MFC4201494.1"/>
    <property type="molecule type" value="Genomic_DNA"/>
</dbReference>
<protein>
    <submittedName>
        <fullName evidence="1">SDR family oxidoreductase</fullName>
    </submittedName>
</protein>
<evidence type="ECO:0000313" key="2">
    <source>
        <dbReference type="Proteomes" id="UP001595848"/>
    </source>
</evidence>
<dbReference type="InterPro" id="IPR002347">
    <property type="entry name" value="SDR_fam"/>
</dbReference>
<dbReference type="Pfam" id="PF13561">
    <property type="entry name" value="adh_short_C2"/>
    <property type="match status" value="1"/>
</dbReference>
<dbReference type="PANTHER" id="PTHR42760:SF135">
    <property type="entry name" value="BLL7886 PROTEIN"/>
    <property type="match status" value="1"/>
</dbReference>
<evidence type="ECO:0000313" key="1">
    <source>
        <dbReference type="EMBL" id="MFC4201494.1"/>
    </source>
</evidence>
<dbReference type="Proteomes" id="UP001595848">
    <property type="component" value="Unassembled WGS sequence"/>
</dbReference>
<dbReference type="RefSeq" id="WP_217963152.1">
    <property type="nucleotide sequence ID" value="NZ_JAHTBN010000002.1"/>
</dbReference>
<reference evidence="2" key="1">
    <citation type="journal article" date="2019" name="Int. J. Syst. Evol. Microbiol.">
        <title>The Global Catalogue of Microorganisms (GCM) 10K type strain sequencing project: providing services to taxonomists for standard genome sequencing and annotation.</title>
        <authorList>
            <consortium name="The Broad Institute Genomics Platform"/>
            <consortium name="The Broad Institute Genome Sequencing Center for Infectious Disease"/>
            <person name="Wu L."/>
            <person name="Ma J."/>
        </authorList>
    </citation>
    <scope>NUCLEOTIDE SEQUENCE [LARGE SCALE GENOMIC DNA]</scope>
    <source>
        <strain evidence="2">LMG 24813</strain>
    </source>
</reference>
<gene>
    <name evidence="1" type="ORF">ACFOY1_11065</name>
</gene>
<proteinExistence type="predicted"/>